<dbReference type="PANTHER" id="PTHR43000">
    <property type="entry name" value="DTDP-D-GLUCOSE 4,6-DEHYDRATASE-RELATED"/>
    <property type="match status" value="1"/>
</dbReference>
<organism evidence="4 5">
    <name type="scientific">Azospirillum brasilense</name>
    <dbReference type="NCBI Taxonomy" id="192"/>
    <lineage>
        <taxon>Bacteria</taxon>
        <taxon>Pseudomonadati</taxon>
        <taxon>Pseudomonadota</taxon>
        <taxon>Alphaproteobacteria</taxon>
        <taxon>Rhodospirillales</taxon>
        <taxon>Azospirillaceae</taxon>
        <taxon>Azospirillum</taxon>
    </lineage>
</organism>
<name>A0A560BWT0_AZOBR</name>
<dbReference type="AlphaFoldDB" id="A0A560BWT0"/>
<dbReference type="Gene3D" id="3.40.50.720">
    <property type="entry name" value="NAD(P)-binding Rossmann-like Domain"/>
    <property type="match status" value="1"/>
</dbReference>
<proteinExistence type="inferred from homology"/>
<sequence length="359" mass="38739">MNATRPCRIVVTGGAGFVGSNLALLFKRDQPEAEVVVFDNLRRRGSELALERLRAGGVRFAHGDVRNPEDLEELGAFDLLLECSAEPSVHAGYDGSPAYVINTNLVGTVNCLEAARRHGADMVFLSTSRVYPIDPLRRLPLERGATRLVLPDGAAGPGWSAAGIATDFPMPGSRSIYGATKLASELMIEEYGAMYGLRAVINRCGVLTGPWQMGKVDQGVVVLWAARHLYGGTLSYSGFGGKGLQVRDMLHVTDLYDLLTVQVAGMDRFKGRVFNVGGGPEVSVSLAELTALCAERAGRSIPIAASPETRAADIPWYVTDNADVTQATGWRPRQTPGVIMDELFGWLDANRRILEPILL</sequence>
<dbReference type="Pfam" id="PF01370">
    <property type="entry name" value="Epimerase"/>
    <property type="match status" value="1"/>
</dbReference>
<dbReference type="RefSeq" id="WP_145689717.1">
    <property type="nucleotide sequence ID" value="NZ_VITH01000016.1"/>
</dbReference>
<evidence type="ECO:0000313" key="5">
    <source>
        <dbReference type="Proteomes" id="UP000318529"/>
    </source>
</evidence>
<feature type="domain" description="NAD-dependent epimerase/dehydratase" evidence="3">
    <location>
        <begin position="9"/>
        <end position="277"/>
    </location>
</feature>
<dbReference type="SUPFAM" id="SSF51735">
    <property type="entry name" value="NAD(P)-binding Rossmann-fold domains"/>
    <property type="match status" value="1"/>
</dbReference>
<reference evidence="4 5" key="1">
    <citation type="submission" date="2019-06" db="EMBL/GenBank/DDBJ databases">
        <title>Genomic Encyclopedia of Type Strains, Phase IV (KMG-V): Genome sequencing to study the core and pangenomes of soil and plant-associated prokaryotes.</title>
        <authorList>
            <person name="Whitman W."/>
        </authorList>
    </citation>
    <scope>NUCLEOTIDE SEQUENCE [LARGE SCALE GENOMIC DNA]</scope>
    <source>
        <strain evidence="4 5">BR 11650</strain>
    </source>
</reference>
<dbReference type="InterPro" id="IPR036291">
    <property type="entry name" value="NAD(P)-bd_dom_sf"/>
</dbReference>
<comment type="pathway">
    <text evidence="1">Bacterial outer membrane biogenesis; LPS O-antigen biosynthesis.</text>
</comment>
<evidence type="ECO:0000313" key="4">
    <source>
        <dbReference type="EMBL" id="TWA77072.1"/>
    </source>
</evidence>
<dbReference type="CDD" id="cd05258">
    <property type="entry name" value="CDP_TE_SDR_e"/>
    <property type="match status" value="1"/>
</dbReference>
<dbReference type="EMBL" id="VITH01000016">
    <property type="protein sequence ID" value="TWA77072.1"/>
    <property type="molecule type" value="Genomic_DNA"/>
</dbReference>
<evidence type="ECO:0000259" key="3">
    <source>
        <dbReference type="Pfam" id="PF01370"/>
    </source>
</evidence>
<dbReference type="Proteomes" id="UP000318529">
    <property type="component" value="Unassembled WGS sequence"/>
</dbReference>
<dbReference type="InterPro" id="IPR001509">
    <property type="entry name" value="Epimerase_deHydtase"/>
</dbReference>
<evidence type="ECO:0000256" key="2">
    <source>
        <dbReference type="ARBA" id="ARBA00007637"/>
    </source>
</evidence>
<comment type="caution">
    <text evidence="4">The sequence shown here is derived from an EMBL/GenBank/DDBJ whole genome shotgun (WGS) entry which is preliminary data.</text>
</comment>
<evidence type="ECO:0000256" key="1">
    <source>
        <dbReference type="ARBA" id="ARBA00005125"/>
    </source>
</evidence>
<gene>
    <name evidence="4" type="ORF">FBZ83_11664</name>
</gene>
<comment type="similarity">
    <text evidence="2">Belongs to the NAD(P)-dependent epimerase/dehydratase family.</text>
</comment>
<accession>A0A560BWT0</accession>
<protein>
    <submittedName>
        <fullName evidence="4">CDP-paratose 2-epimerase</fullName>
    </submittedName>
</protein>